<evidence type="ECO:0000256" key="1">
    <source>
        <dbReference type="SAM" id="MobiDB-lite"/>
    </source>
</evidence>
<protein>
    <submittedName>
        <fullName evidence="3">Prospero domain-containing protein</fullName>
    </submittedName>
</protein>
<feature type="region of interest" description="Disordered" evidence="1">
    <location>
        <begin position="202"/>
        <end position="230"/>
    </location>
</feature>
<organism evidence="2 3">
    <name type="scientific">Macrostomum lignano</name>
    <dbReference type="NCBI Taxonomy" id="282301"/>
    <lineage>
        <taxon>Eukaryota</taxon>
        <taxon>Metazoa</taxon>
        <taxon>Spiralia</taxon>
        <taxon>Lophotrochozoa</taxon>
        <taxon>Platyhelminthes</taxon>
        <taxon>Rhabditophora</taxon>
        <taxon>Macrostomorpha</taxon>
        <taxon>Macrostomida</taxon>
        <taxon>Macrostomidae</taxon>
        <taxon>Macrostomum</taxon>
    </lineage>
</organism>
<feature type="compositionally biased region" description="Basic residues" evidence="1">
    <location>
        <begin position="207"/>
        <end position="217"/>
    </location>
</feature>
<dbReference type="AlphaFoldDB" id="A0A1I8JQ46"/>
<proteinExistence type="predicted"/>
<feature type="region of interest" description="Disordered" evidence="1">
    <location>
        <begin position="1"/>
        <end position="173"/>
    </location>
</feature>
<name>A0A1I8JQ46_9PLAT</name>
<accession>A0A1I8JQ46</accession>
<feature type="compositionally biased region" description="Low complexity" evidence="1">
    <location>
        <begin position="386"/>
        <end position="399"/>
    </location>
</feature>
<feature type="compositionally biased region" description="Low complexity" evidence="1">
    <location>
        <begin position="112"/>
        <end position="121"/>
    </location>
</feature>
<sequence length="464" mass="50206">NTLYSNHSTPTHSTPPFSDGGPGLVPRGNLHPGGPGLPLSHDPRPTLAANLTRDPRQPTQSSQVTQPTMAIEDSLLALQGRQPEASDIGPDGQQITEPATEGLEPQQPQQPPQQVEFASPVETEEPREESSRRSSRRSSARRDCLEAIGPDLNVHSRSLSQSPESPPQDVVAMNRGVRAQTPDAGRAFEALGALQQLQTQLRDRSCGLRRPRNRRRQSSSSCRPPRSGQAILEAKLEALKKELEEARAPPPPEEKKPDLLHHQTGSLSPPPPAMPAAAQTVVQLLMLVSVLTQAPTAEALTADEKQQLHSRMEGECGQLRPEKSALPSAKALSQRRHPLRLHADQQGARGLELADQPPLLQARPAQQRVAGFAQADNSAPGQGESAADACGAGDQRGQQAGAGLHQFLWERRPGRRRPDNRPGHKRVGQHVVASFHRTLSGNACRSGRVPDQIVQDLDTVQHNV</sequence>
<keyword evidence="2" id="KW-1185">Reference proteome</keyword>
<feature type="region of interest" description="Disordered" evidence="1">
    <location>
        <begin position="365"/>
        <end position="399"/>
    </location>
</feature>
<feature type="compositionally biased region" description="Low complexity" evidence="1">
    <location>
        <begin position="57"/>
        <end position="68"/>
    </location>
</feature>
<dbReference type="Proteomes" id="UP000095280">
    <property type="component" value="Unplaced"/>
</dbReference>
<feature type="region of interest" description="Disordered" evidence="1">
    <location>
        <begin position="306"/>
        <end position="337"/>
    </location>
</feature>
<evidence type="ECO:0000313" key="2">
    <source>
        <dbReference type="Proteomes" id="UP000095280"/>
    </source>
</evidence>
<reference evidence="3" key="1">
    <citation type="submission" date="2016-11" db="UniProtKB">
        <authorList>
            <consortium name="WormBaseParasite"/>
        </authorList>
    </citation>
    <scope>IDENTIFICATION</scope>
</reference>
<feature type="region of interest" description="Disordered" evidence="1">
    <location>
        <begin position="244"/>
        <end position="274"/>
    </location>
</feature>
<feature type="region of interest" description="Disordered" evidence="1">
    <location>
        <begin position="407"/>
        <end position="426"/>
    </location>
</feature>
<feature type="compositionally biased region" description="Low complexity" evidence="1">
    <location>
        <begin position="218"/>
        <end position="230"/>
    </location>
</feature>
<evidence type="ECO:0000313" key="3">
    <source>
        <dbReference type="WBParaSite" id="snap_masked-unitig_31806-processed-gene-0.1-mRNA-1"/>
    </source>
</evidence>
<feature type="compositionally biased region" description="Basic and acidic residues" evidence="1">
    <location>
        <begin position="408"/>
        <end position="422"/>
    </location>
</feature>
<feature type="compositionally biased region" description="Basic and acidic residues" evidence="1">
    <location>
        <begin position="244"/>
        <end position="261"/>
    </location>
</feature>
<dbReference type="WBParaSite" id="snap_masked-unitig_31806-processed-gene-0.1-mRNA-1">
    <property type="protein sequence ID" value="snap_masked-unitig_31806-processed-gene-0.1-mRNA-1"/>
    <property type="gene ID" value="snap_masked-unitig_31806-processed-gene-0.1"/>
</dbReference>
<feature type="compositionally biased region" description="Polar residues" evidence="1">
    <location>
        <begin position="1"/>
        <end position="16"/>
    </location>
</feature>